<dbReference type="InterPro" id="IPR036390">
    <property type="entry name" value="WH_DNA-bd_sf"/>
</dbReference>
<dbReference type="Gene3D" id="3.30.450.40">
    <property type="match status" value="1"/>
</dbReference>
<keyword evidence="3" id="KW-0804">Transcription</keyword>
<dbReference type="KEGG" id="lpil:LIP_2210"/>
<dbReference type="SUPFAM" id="SSF55781">
    <property type="entry name" value="GAF domain-like"/>
    <property type="match status" value="1"/>
</dbReference>
<dbReference type="EMBL" id="AP014924">
    <property type="protein sequence ID" value="BAS28051.1"/>
    <property type="molecule type" value="Genomic_DNA"/>
</dbReference>
<dbReference type="OrthoDB" id="9791752at2"/>
<dbReference type="STRING" id="1555112.LIP_2210"/>
<dbReference type="InterPro" id="IPR036388">
    <property type="entry name" value="WH-like_DNA-bd_sf"/>
</dbReference>
<proteinExistence type="predicted"/>
<dbReference type="GO" id="GO:0003700">
    <property type="term" value="F:DNA-binding transcription factor activity"/>
    <property type="evidence" value="ECO:0007669"/>
    <property type="project" value="TreeGrafter"/>
</dbReference>
<evidence type="ECO:0000313" key="6">
    <source>
        <dbReference type="Proteomes" id="UP000065807"/>
    </source>
</evidence>
<dbReference type="InterPro" id="IPR005471">
    <property type="entry name" value="Tscrpt_reg_IclR_N"/>
</dbReference>
<feature type="domain" description="IclR-ED" evidence="4">
    <location>
        <begin position="78"/>
        <end position="261"/>
    </location>
</feature>
<evidence type="ECO:0000256" key="1">
    <source>
        <dbReference type="ARBA" id="ARBA00023015"/>
    </source>
</evidence>
<dbReference type="SUPFAM" id="SSF46785">
    <property type="entry name" value="Winged helix' DNA-binding domain"/>
    <property type="match status" value="1"/>
</dbReference>
<keyword evidence="1" id="KW-0805">Transcription regulation</keyword>
<dbReference type="GO" id="GO:0003677">
    <property type="term" value="F:DNA binding"/>
    <property type="evidence" value="ECO:0007669"/>
    <property type="project" value="UniProtKB-KW"/>
</dbReference>
<evidence type="ECO:0000256" key="2">
    <source>
        <dbReference type="ARBA" id="ARBA00023125"/>
    </source>
</evidence>
<evidence type="ECO:0000259" key="4">
    <source>
        <dbReference type="PROSITE" id="PS51078"/>
    </source>
</evidence>
<evidence type="ECO:0000256" key="3">
    <source>
        <dbReference type="ARBA" id="ARBA00023163"/>
    </source>
</evidence>
<dbReference type="Proteomes" id="UP000065807">
    <property type="component" value="Chromosome"/>
</dbReference>
<dbReference type="GO" id="GO:0045892">
    <property type="term" value="P:negative regulation of DNA-templated transcription"/>
    <property type="evidence" value="ECO:0007669"/>
    <property type="project" value="TreeGrafter"/>
</dbReference>
<dbReference type="SMART" id="SM00346">
    <property type="entry name" value="HTH_ICLR"/>
    <property type="match status" value="1"/>
</dbReference>
<dbReference type="Pfam" id="PF09339">
    <property type="entry name" value="HTH_IclR"/>
    <property type="match status" value="1"/>
</dbReference>
<keyword evidence="6" id="KW-1185">Reference proteome</keyword>
<dbReference type="AlphaFoldDB" id="A0A0K2SLP8"/>
<dbReference type="PANTHER" id="PTHR30136">
    <property type="entry name" value="HELIX-TURN-HELIX TRANSCRIPTIONAL REGULATOR, ICLR FAMILY"/>
    <property type="match status" value="1"/>
</dbReference>
<dbReference type="PANTHER" id="PTHR30136:SF24">
    <property type="entry name" value="HTH-TYPE TRANSCRIPTIONAL REPRESSOR ALLR"/>
    <property type="match status" value="1"/>
</dbReference>
<dbReference type="InterPro" id="IPR050707">
    <property type="entry name" value="HTH_MetabolicPath_Reg"/>
</dbReference>
<dbReference type="InterPro" id="IPR029016">
    <property type="entry name" value="GAF-like_dom_sf"/>
</dbReference>
<sequence length="270" mass="30075">MNRQLKHTVDIRTVFHRLEDRIGVYGRRTCSGSEASLSEIAREIDANKSTTRRILKAMVATGFVIQDPVQRTYRPGLVLFELGQVVAEQMEIRKAAHPILKMLSEVTEETVHLSVLDNGEVFCLDKVDSPQPIRLVSKIGARGPAYATGSGKALLAYLDDESLQQLLKSRPLESRTERTITDVARLMEELETVRERGYALDDGESQEQVRCVAAPVHDYTGRVIASISVTGPEARLPLERLRSLSTHVKAAAEELSRRLGFGGREKAVRE</sequence>
<organism evidence="5 6">
    <name type="scientific">Limnochorda pilosa</name>
    <dbReference type="NCBI Taxonomy" id="1555112"/>
    <lineage>
        <taxon>Bacteria</taxon>
        <taxon>Bacillati</taxon>
        <taxon>Bacillota</taxon>
        <taxon>Limnochordia</taxon>
        <taxon>Limnochordales</taxon>
        <taxon>Limnochordaceae</taxon>
        <taxon>Limnochorda</taxon>
    </lineage>
</organism>
<reference evidence="6" key="2">
    <citation type="journal article" date="2016" name="Int. J. Syst. Evol. Microbiol.">
        <title>Complete genome sequence and cell structure of Limnochorda pilosa, a Gram-negative spore-former within the phylum Firmicutes.</title>
        <authorList>
            <person name="Watanabe M."/>
            <person name="Kojima H."/>
            <person name="Fukui M."/>
        </authorList>
    </citation>
    <scope>NUCLEOTIDE SEQUENCE [LARGE SCALE GENOMIC DNA]</scope>
    <source>
        <strain evidence="6">HC45</strain>
    </source>
</reference>
<dbReference type="RefSeq" id="WP_144440428.1">
    <property type="nucleotide sequence ID" value="NZ_AP014924.1"/>
</dbReference>
<dbReference type="PROSITE" id="PS51078">
    <property type="entry name" value="ICLR_ED"/>
    <property type="match status" value="1"/>
</dbReference>
<reference evidence="6" key="1">
    <citation type="submission" date="2015-07" db="EMBL/GenBank/DDBJ databases">
        <title>Complete genome sequence and phylogenetic analysis of Limnochorda pilosa.</title>
        <authorList>
            <person name="Watanabe M."/>
            <person name="Kojima H."/>
            <person name="Fukui M."/>
        </authorList>
    </citation>
    <scope>NUCLEOTIDE SEQUENCE [LARGE SCALE GENOMIC DNA]</scope>
    <source>
        <strain evidence="6">HC45</strain>
    </source>
</reference>
<evidence type="ECO:0000313" key="5">
    <source>
        <dbReference type="EMBL" id="BAS28051.1"/>
    </source>
</evidence>
<keyword evidence="2" id="KW-0238">DNA-binding</keyword>
<dbReference type="Gene3D" id="1.10.10.10">
    <property type="entry name" value="Winged helix-like DNA-binding domain superfamily/Winged helix DNA-binding domain"/>
    <property type="match status" value="1"/>
</dbReference>
<name>A0A0K2SLP8_LIMPI</name>
<gene>
    <name evidence="5" type="ORF">LIP_2210</name>
</gene>
<dbReference type="InterPro" id="IPR014757">
    <property type="entry name" value="Tscrpt_reg_IclR_C"/>
</dbReference>
<protein>
    <submittedName>
        <fullName evidence="5">IclR family transcriptional regulator</fullName>
    </submittedName>
</protein>
<accession>A0A0K2SLP8</accession>
<dbReference type="Pfam" id="PF01614">
    <property type="entry name" value="IclR_C"/>
    <property type="match status" value="1"/>
</dbReference>